<evidence type="ECO:0000259" key="5">
    <source>
        <dbReference type="Pfam" id="PF01850"/>
    </source>
</evidence>
<dbReference type="AlphaFoldDB" id="A0A7W7W5U2"/>
<dbReference type="InterPro" id="IPR002716">
    <property type="entry name" value="PIN_dom"/>
</dbReference>
<dbReference type="Pfam" id="PF01850">
    <property type="entry name" value="PIN"/>
    <property type="match status" value="1"/>
</dbReference>
<sequence length="136" mass="14475">MRITILDTNIISSLLDPADTMHAAATQACQKHEAAGSAFGISVITRSELMVHALKHGDDWVDRLAASLSQITDDSFDVDSTIAESAARLRAGNPTLRLPDALILATAQEQQDGILLTADQGLAKKAPDELVERVTA</sequence>
<dbReference type="GO" id="GO:0004518">
    <property type="term" value="F:nuclease activity"/>
    <property type="evidence" value="ECO:0007669"/>
    <property type="project" value="UniProtKB-KW"/>
</dbReference>
<protein>
    <submittedName>
        <fullName evidence="6">Putative nucleic acid-binding protein</fullName>
    </submittedName>
</protein>
<comment type="caution">
    <text evidence="6">The sequence shown here is derived from an EMBL/GenBank/DDBJ whole genome shotgun (WGS) entry which is preliminary data.</text>
</comment>
<dbReference type="RefSeq" id="WP_184584865.1">
    <property type="nucleotide sequence ID" value="NZ_JACHJT010000002.1"/>
</dbReference>
<reference evidence="6 7" key="1">
    <citation type="submission" date="2020-08" db="EMBL/GenBank/DDBJ databases">
        <title>Sequencing the genomes of 1000 actinobacteria strains.</title>
        <authorList>
            <person name="Klenk H.-P."/>
        </authorList>
    </citation>
    <scope>NUCLEOTIDE SEQUENCE [LARGE SCALE GENOMIC DNA]</scope>
    <source>
        <strain evidence="6 7">DSM 102030</strain>
    </source>
</reference>
<evidence type="ECO:0000313" key="6">
    <source>
        <dbReference type="EMBL" id="MBB4935083.1"/>
    </source>
</evidence>
<accession>A0A7W7W5U2</accession>
<proteinExistence type="predicted"/>
<dbReference type="InterPro" id="IPR029060">
    <property type="entry name" value="PIN-like_dom_sf"/>
</dbReference>
<keyword evidence="1" id="KW-0540">Nuclease</keyword>
<dbReference type="GO" id="GO:0016787">
    <property type="term" value="F:hydrolase activity"/>
    <property type="evidence" value="ECO:0007669"/>
    <property type="project" value="UniProtKB-KW"/>
</dbReference>
<keyword evidence="3" id="KW-0378">Hydrolase</keyword>
<name>A0A7W7W5U2_9ACTN</name>
<evidence type="ECO:0000256" key="1">
    <source>
        <dbReference type="ARBA" id="ARBA00022722"/>
    </source>
</evidence>
<evidence type="ECO:0000313" key="7">
    <source>
        <dbReference type="Proteomes" id="UP000523007"/>
    </source>
</evidence>
<evidence type="ECO:0000256" key="4">
    <source>
        <dbReference type="ARBA" id="ARBA00022842"/>
    </source>
</evidence>
<evidence type="ECO:0000256" key="3">
    <source>
        <dbReference type="ARBA" id="ARBA00022801"/>
    </source>
</evidence>
<feature type="domain" description="PIN" evidence="5">
    <location>
        <begin position="5"/>
        <end position="125"/>
    </location>
</feature>
<gene>
    <name evidence="6" type="ORF">F4561_005977</name>
</gene>
<dbReference type="Proteomes" id="UP000523007">
    <property type="component" value="Unassembled WGS sequence"/>
</dbReference>
<keyword evidence="2" id="KW-0479">Metal-binding</keyword>
<organism evidence="6 7">
    <name type="scientific">Lipingzhangella halophila</name>
    <dbReference type="NCBI Taxonomy" id="1783352"/>
    <lineage>
        <taxon>Bacteria</taxon>
        <taxon>Bacillati</taxon>
        <taxon>Actinomycetota</taxon>
        <taxon>Actinomycetes</taxon>
        <taxon>Streptosporangiales</taxon>
        <taxon>Nocardiopsidaceae</taxon>
        <taxon>Lipingzhangella</taxon>
    </lineage>
</organism>
<dbReference type="SUPFAM" id="SSF88723">
    <property type="entry name" value="PIN domain-like"/>
    <property type="match status" value="1"/>
</dbReference>
<dbReference type="GO" id="GO:0046872">
    <property type="term" value="F:metal ion binding"/>
    <property type="evidence" value="ECO:0007669"/>
    <property type="project" value="UniProtKB-KW"/>
</dbReference>
<dbReference type="Gene3D" id="3.40.50.1010">
    <property type="entry name" value="5'-nuclease"/>
    <property type="match status" value="1"/>
</dbReference>
<dbReference type="EMBL" id="JACHJT010000002">
    <property type="protein sequence ID" value="MBB4935083.1"/>
    <property type="molecule type" value="Genomic_DNA"/>
</dbReference>
<keyword evidence="4" id="KW-0460">Magnesium</keyword>
<keyword evidence="7" id="KW-1185">Reference proteome</keyword>
<evidence type="ECO:0000256" key="2">
    <source>
        <dbReference type="ARBA" id="ARBA00022723"/>
    </source>
</evidence>